<feature type="compositionally biased region" description="Basic and acidic residues" evidence="1">
    <location>
        <begin position="67"/>
        <end position="78"/>
    </location>
</feature>
<dbReference type="Proteomes" id="UP001300672">
    <property type="component" value="Chromosome"/>
</dbReference>
<feature type="signal peptide" evidence="2">
    <location>
        <begin position="1"/>
        <end position="24"/>
    </location>
</feature>
<protein>
    <submittedName>
        <fullName evidence="3">Uncharacterized protein</fullName>
    </submittedName>
</protein>
<gene>
    <name evidence="3" type="ORF">QJT80_13215</name>
</gene>
<reference evidence="3" key="2">
    <citation type="submission" date="2023-04" db="EMBL/GenBank/DDBJ databases">
        <authorList>
            <person name="Beletskiy A.V."/>
            <person name="Mardanov A.V."/>
            <person name="Ravin N.V."/>
        </authorList>
    </citation>
    <scope>NUCLEOTIDE SEQUENCE</scope>
    <source>
        <strain evidence="3">GKL-01</strain>
    </source>
</reference>
<proteinExistence type="predicted"/>
<sequence>MKRLPLVSLLMALSISLISTSIVADTDSDKSDSASKRQQNIEKIKKESQAEPSTSDKVIRKINQIMRPERKEPDERKPSTAIGVRG</sequence>
<feature type="compositionally biased region" description="Basic and acidic residues" evidence="1">
    <location>
        <begin position="27"/>
        <end position="49"/>
    </location>
</feature>
<dbReference type="EMBL" id="CP124755">
    <property type="protein sequence ID" value="WGZ90435.1"/>
    <property type="molecule type" value="Genomic_DNA"/>
</dbReference>
<reference evidence="3" key="1">
    <citation type="journal article" date="2023" name="Int. J. Mol. Sci.">
        <title>Metagenomics Revealed a New Genus 'Candidatus Thiocaldithrix dubininis' gen. nov., sp. nov. and a New Species 'Candidatus Thiothrix putei' sp. nov. in the Family Thiotrichaceae, Some Members of Which Have Traits of Both Na+- and H+-Motive Energetics.</title>
        <authorList>
            <person name="Ravin N.V."/>
            <person name="Muntyan M.S."/>
            <person name="Smolyakov D.D."/>
            <person name="Rudenko T.S."/>
            <person name="Beletsky A.V."/>
            <person name="Mardanov A.V."/>
            <person name="Grabovich M.Y."/>
        </authorList>
    </citation>
    <scope>NUCLEOTIDE SEQUENCE</scope>
    <source>
        <strain evidence="3">GKL-01</strain>
    </source>
</reference>
<evidence type="ECO:0000256" key="1">
    <source>
        <dbReference type="SAM" id="MobiDB-lite"/>
    </source>
</evidence>
<feature type="chain" id="PRO_5041645905" evidence="2">
    <location>
        <begin position="25"/>
        <end position="86"/>
    </location>
</feature>
<keyword evidence="2" id="KW-0732">Signal</keyword>
<name>A0AA95KHP8_9GAMM</name>
<evidence type="ECO:0000313" key="3">
    <source>
        <dbReference type="EMBL" id="WGZ90435.1"/>
    </source>
</evidence>
<accession>A0AA95KHP8</accession>
<organism evidence="3">
    <name type="scientific">Candidatus Thiocaldithrix dubininis</name>
    <dbReference type="NCBI Taxonomy" id="3080823"/>
    <lineage>
        <taxon>Bacteria</taxon>
        <taxon>Pseudomonadati</taxon>
        <taxon>Pseudomonadota</taxon>
        <taxon>Gammaproteobacteria</taxon>
        <taxon>Thiotrichales</taxon>
        <taxon>Thiotrichaceae</taxon>
        <taxon>Candidatus Thiocaldithrix</taxon>
    </lineage>
</organism>
<feature type="region of interest" description="Disordered" evidence="1">
    <location>
        <begin position="24"/>
        <end position="86"/>
    </location>
</feature>
<evidence type="ECO:0000256" key="2">
    <source>
        <dbReference type="SAM" id="SignalP"/>
    </source>
</evidence>
<dbReference type="KEGG" id="tdu:QJT80_13215"/>
<dbReference type="AlphaFoldDB" id="A0AA95KHP8"/>